<sequence>MTDPPITRRASYGPSSPDVGARGVHTRQRITDVSLRLFGELGYFDTSVDAIAKAADISRATLYQYFSGKDEIFLELLDDCGNAMMRVVRRIGPLGSDAVGVDNLNWWLGEWRWVFEKYETLFFQWTAIAAADVRARHRFQERLRSYHDRIAERLVSSGIEGVTPLVAAVVMTVLVHRLNLLMHSQFAYGREATPAIDALTVFLQLFLFPETPHEALASIGITPSVEASADSHRAPKRSSPSQQLASFDDRVEGLSKRAVKTVETLIASGLNQFRARGYRRTSVDDIIEAAGVARGTFYKYFSDKADLLAAATAQTHLAASHLAEQITDVDPCDSNAELQECLLRYIEFTDLYSGCIDAWEDATTDNEPVLAYGADSLALIDGAISAMLSRRPLRYPIDPTICALIVRALVTYLPHVGPGWGAPVHRKWFAELITVCIERGFYGSTMAMSEQSGPAVESTDSPSGKLDG</sequence>
<feature type="DNA-binding region" description="H-T-H motif" evidence="2">
    <location>
        <begin position="47"/>
        <end position="66"/>
    </location>
</feature>
<dbReference type="InterPro" id="IPR001647">
    <property type="entry name" value="HTH_TetR"/>
</dbReference>
<dbReference type="EMBL" id="AP022620">
    <property type="protein sequence ID" value="BBZ77116.1"/>
    <property type="molecule type" value="Genomic_DNA"/>
</dbReference>
<dbReference type="PANTHER" id="PTHR30055:SF226">
    <property type="entry name" value="HTH-TYPE TRANSCRIPTIONAL REGULATOR PKSA"/>
    <property type="match status" value="1"/>
</dbReference>
<dbReference type="SUPFAM" id="SSF46689">
    <property type="entry name" value="Homeodomain-like"/>
    <property type="match status" value="2"/>
</dbReference>
<dbReference type="Proteomes" id="UP000467249">
    <property type="component" value="Chromosome"/>
</dbReference>
<dbReference type="PROSITE" id="PS50977">
    <property type="entry name" value="HTH_TETR_2"/>
    <property type="match status" value="2"/>
</dbReference>
<dbReference type="AlphaFoldDB" id="A0A6N4W578"/>
<dbReference type="Pfam" id="PF00440">
    <property type="entry name" value="TetR_N"/>
    <property type="match status" value="2"/>
</dbReference>
<keyword evidence="1 2" id="KW-0238">DNA-binding</keyword>
<proteinExistence type="predicted"/>
<feature type="domain" description="HTH tetR-type" evidence="4">
    <location>
        <begin position="24"/>
        <end position="84"/>
    </location>
</feature>
<dbReference type="InterPro" id="IPR050109">
    <property type="entry name" value="HTH-type_TetR-like_transc_reg"/>
</dbReference>
<evidence type="ECO:0000256" key="1">
    <source>
        <dbReference type="ARBA" id="ARBA00023125"/>
    </source>
</evidence>
<evidence type="ECO:0000256" key="2">
    <source>
        <dbReference type="PROSITE-ProRule" id="PRU00335"/>
    </source>
</evidence>
<protein>
    <recommendedName>
        <fullName evidence="4">HTH tetR-type domain-containing protein</fullName>
    </recommendedName>
</protein>
<dbReference type="RefSeq" id="WP_163804479.1">
    <property type="nucleotide sequence ID" value="NZ_AP022620.1"/>
</dbReference>
<dbReference type="PROSITE" id="PS01081">
    <property type="entry name" value="HTH_TETR_1"/>
    <property type="match status" value="2"/>
</dbReference>
<feature type="region of interest" description="Disordered" evidence="3">
    <location>
        <begin position="228"/>
        <end position="248"/>
    </location>
</feature>
<feature type="region of interest" description="Disordered" evidence="3">
    <location>
        <begin position="1"/>
        <end position="24"/>
    </location>
</feature>
<reference evidence="5 6" key="1">
    <citation type="journal article" date="2019" name="Emerg. Microbes Infect.">
        <title>Comprehensive subspecies identification of 175 nontuberculous mycobacteria species based on 7547 genomic profiles.</title>
        <authorList>
            <person name="Matsumoto Y."/>
            <person name="Kinjo T."/>
            <person name="Motooka D."/>
            <person name="Nabeya D."/>
            <person name="Jung N."/>
            <person name="Uechi K."/>
            <person name="Horii T."/>
            <person name="Iida T."/>
            <person name="Fujita J."/>
            <person name="Nakamura S."/>
        </authorList>
    </citation>
    <scope>NUCLEOTIDE SEQUENCE [LARGE SCALE GENOMIC DNA]</scope>
    <source>
        <strain evidence="5 6">JCM 30275</strain>
    </source>
</reference>
<organism evidence="5 6">
    <name type="scientific">Mycolicibacterium anyangense</name>
    <dbReference type="NCBI Taxonomy" id="1431246"/>
    <lineage>
        <taxon>Bacteria</taxon>
        <taxon>Bacillati</taxon>
        <taxon>Actinomycetota</taxon>
        <taxon>Actinomycetes</taxon>
        <taxon>Mycobacteriales</taxon>
        <taxon>Mycobacteriaceae</taxon>
        <taxon>Mycolicibacterium</taxon>
    </lineage>
</organism>
<dbReference type="InterPro" id="IPR023772">
    <property type="entry name" value="DNA-bd_HTH_TetR-type_CS"/>
</dbReference>
<dbReference type="GO" id="GO:0003700">
    <property type="term" value="F:DNA-binding transcription factor activity"/>
    <property type="evidence" value="ECO:0007669"/>
    <property type="project" value="TreeGrafter"/>
</dbReference>
<feature type="domain" description="HTH tetR-type" evidence="4">
    <location>
        <begin position="259"/>
        <end position="319"/>
    </location>
</feature>
<dbReference type="InterPro" id="IPR009057">
    <property type="entry name" value="Homeodomain-like_sf"/>
</dbReference>
<dbReference type="Gene3D" id="1.10.357.10">
    <property type="entry name" value="Tetracycline Repressor, domain 2"/>
    <property type="match status" value="2"/>
</dbReference>
<dbReference type="KEGG" id="many:MANY_24530"/>
<dbReference type="GO" id="GO:0000976">
    <property type="term" value="F:transcription cis-regulatory region binding"/>
    <property type="evidence" value="ECO:0007669"/>
    <property type="project" value="TreeGrafter"/>
</dbReference>
<evidence type="ECO:0000313" key="6">
    <source>
        <dbReference type="Proteomes" id="UP000467249"/>
    </source>
</evidence>
<gene>
    <name evidence="5" type="ORF">MANY_24530</name>
</gene>
<accession>A0A6N4W578</accession>
<evidence type="ECO:0000313" key="5">
    <source>
        <dbReference type="EMBL" id="BBZ77116.1"/>
    </source>
</evidence>
<dbReference type="PANTHER" id="PTHR30055">
    <property type="entry name" value="HTH-TYPE TRANSCRIPTIONAL REGULATOR RUTR"/>
    <property type="match status" value="1"/>
</dbReference>
<evidence type="ECO:0000256" key="3">
    <source>
        <dbReference type="SAM" id="MobiDB-lite"/>
    </source>
</evidence>
<name>A0A6N4W578_9MYCO</name>
<feature type="DNA-binding region" description="H-T-H motif" evidence="2">
    <location>
        <begin position="282"/>
        <end position="301"/>
    </location>
</feature>
<evidence type="ECO:0000259" key="4">
    <source>
        <dbReference type="PROSITE" id="PS50977"/>
    </source>
</evidence>
<keyword evidence="6" id="KW-1185">Reference proteome</keyword>
<dbReference type="PRINTS" id="PR00455">
    <property type="entry name" value="HTHTETR"/>
</dbReference>